<keyword evidence="4 13" id="KW-0813">Transport</keyword>
<evidence type="ECO:0000256" key="5">
    <source>
        <dbReference type="ARBA" id="ARBA00022475"/>
    </source>
</evidence>
<dbReference type="PRINTS" id="PR01900">
    <property type="entry name" value="YIDCPROTEIN"/>
</dbReference>
<evidence type="ECO:0000259" key="14">
    <source>
        <dbReference type="Pfam" id="PF02096"/>
    </source>
</evidence>
<dbReference type="NCBIfam" id="TIGR03593">
    <property type="entry name" value="yidC_nterm"/>
    <property type="match status" value="1"/>
</dbReference>
<dbReference type="GO" id="GO:0032977">
    <property type="term" value="F:membrane insertase activity"/>
    <property type="evidence" value="ECO:0007669"/>
    <property type="project" value="InterPro"/>
</dbReference>
<proteinExistence type="inferred from homology"/>
<evidence type="ECO:0000256" key="13">
    <source>
        <dbReference type="HAMAP-Rule" id="MF_01810"/>
    </source>
</evidence>
<feature type="domain" description="Membrane insertase YidC/Oxa/ALB C-terminal" evidence="14">
    <location>
        <begin position="381"/>
        <end position="571"/>
    </location>
</feature>
<keyword evidence="7 13" id="KW-0653">Protein transport</keyword>
<comment type="caution">
    <text evidence="16">The sequence shown here is derived from an EMBL/GenBank/DDBJ whole genome shotgun (WGS) entry which is preliminary data.</text>
</comment>
<feature type="transmembrane region" description="Helical" evidence="13">
    <location>
        <begin position="444"/>
        <end position="467"/>
    </location>
</feature>
<dbReference type="EMBL" id="NGUO01000002">
    <property type="protein sequence ID" value="OWS72525.1"/>
    <property type="molecule type" value="Genomic_DNA"/>
</dbReference>
<evidence type="ECO:0000256" key="2">
    <source>
        <dbReference type="ARBA" id="ARBA00010527"/>
    </source>
</evidence>
<evidence type="ECO:0000256" key="6">
    <source>
        <dbReference type="ARBA" id="ARBA00022692"/>
    </source>
</evidence>
<sequence>MDFKKTILWAVFSMSGLMLYNSWQIHEGRPSMFGGSPVSNLVAADKAPTGKADIPAPIQAPGIPAPIQTPGIPAPQQAPIAIPSAIETSEKFVLKNDVLVLEISANGANVIDAKLLKELTAEKKPVELFQYTPNHKYFARSGLIALGNADLPNHTSNFKLVQSGKDASGKPFLILASERNGVKLEKTFILNPGSYVVDVGHRVTQSSANATPLVLYTEIVRDASQEKKIGPFDGAFSASTFTGPAVYTEKEKFNKLEFTAIDKNKITIPTQVAAGDPAWIAMVQHYFASAWIPGDKATRDIYAGRIDNNLYRIGIQTPLGVVAPGTTVVEKAKLFVGPQEESVLETIAPGFALLKDYGYLTILAKPIFWFLENIHVYVGNWGWSIILLTILIKLVFFPLSAASYKSMARMKEVQPRLLAMKEQYKGEPQKLNQAMMEMYRKEKINPLGGCLPVVIQIPVFISLYWVLLSSVELRGAPWILWVHDLSLPDTSISDLLGFTQFFPVGILPIVMAISMFVQTKLNPTPPDPIQAKVMMYMPLVFSIMFFFFPAGLVLYWVVNNLLSIAQQWQINQMFGKKPAK</sequence>
<dbReference type="InterPro" id="IPR038221">
    <property type="entry name" value="YidC_periplasmic_sf"/>
</dbReference>
<dbReference type="HAMAP" id="MF_01810">
    <property type="entry name" value="YidC_type1"/>
    <property type="match status" value="1"/>
</dbReference>
<dbReference type="PANTHER" id="PTHR12428">
    <property type="entry name" value="OXA1"/>
    <property type="match status" value="1"/>
</dbReference>
<dbReference type="InterPro" id="IPR001708">
    <property type="entry name" value="YidC/ALB3/OXA1/COX18"/>
</dbReference>
<dbReference type="InterPro" id="IPR028055">
    <property type="entry name" value="YidC/Oxa/ALB_C"/>
</dbReference>
<keyword evidence="6 13" id="KW-0812">Transmembrane</keyword>
<evidence type="ECO:0000256" key="1">
    <source>
        <dbReference type="ARBA" id="ARBA00004429"/>
    </source>
</evidence>
<dbReference type="InterPro" id="IPR047196">
    <property type="entry name" value="YidC_ALB_C"/>
</dbReference>
<dbReference type="NCBIfam" id="TIGR03592">
    <property type="entry name" value="yidC_oxa1_cterm"/>
    <property type="match status" value="1"/>
</dbReference>
<keyword evidence="5 13" id="KW-1003">Cell membrane</keyword>
<dbReference type="AlphaFoldDB" id="A0A254Q158"/>
<dbReference type="GO" id="GO:0015031">
    <property type="term" value="P:protein transport"/>
    <property type="evidence" value="ECO:0007669"/>
    <property type="project" value="UniProtKB-KW"/>
</dbReference>
<reference evidence="16 17" key="1">
    <citation type="submission" date="2017-05" db="EMBL/GenBank/DDBJ databases">
        <title>Polynucleobacter sp. MWH-K35W1 isolated from the permanently anoxic monimolimnion of a meromictic lake.</title>
        <authorList>
            <person name="Hahn M.W."/>
        </authorList>
    </citation>
    <scope>NUCLEOTIDE SEQUENCE [LARGE SCALE GENOMIC DNA]</scope>
    <source>
        <strain evidence="16 17">MWH-K35W1</strain>
    </source>
</reference>
<feature type="transmembrane region" description="Helical" evidence="13">
    <location>
        <begin position="381"/>
        <end position="401"/>
    </location>
</feature>
<evidence type="ECO:0000259" key="15">
    <source>
        <dbReference type="Pfam" id="PF14849"/>
    </source>
</evidence>
<dbReference type="Proteomes" id="UP000198104">
    <property type="component" value="Unassembled WGS sequence"/>
</dbReference>
<protein>
    <recommendedName>
        <fullName evidence="3 13">Membrane protein insertase YidC</fullName>
    </recommendedName>
    <alternativeName>
        <fullName evidence="12 13">Foldase YidC</fullName>
    </alternativeName>
    <alternativeName>
        <fullName evidence="11 13">Membrane integrase YidC</fullName>
    </alternativeName>
    <alternativeName>
        <fullName evidence="13">Membrane protein YidC</fullName>
    </alternativeName>
</protein>
<evidence type="ECO:0000256" key="12">
    <source>
        <dbReference type="ARBA" id="ARBA00033342"/>
    </source>
</evidence>
<dbReference type="PRINTS" id="PR00701">
    <property type="entry name" value="60KDINNERMP"/>
</dbReference>
<dbReference type="GO" id="GO:0051205">
    <property type="term" value="P:protein insertion into membrane"/>
    <property type="evidence" value="ECO:0007669"/>
    <property type="project" value="TreeGrafter"/>
</dbReference>
<accession>A0A254Q158</accession>
<evidence type="ECO:0000256" key="4">
    <source>
        <dbReference type="ARBA" id="ARBA00022448"/>
    </source>
</evidence>
<dbReference type="OrthoDB" id="9780552at2"/>
<comment type="similarity">
    <text evidence="2 13">Belongs to the OXA1/ALB3/YidC family. Type 1 subfamily.</text>
</comment>
<evidence type="ECO:0000313" key="16">
    <source>
        <dbReference type="EMBL" id="OWS72525.1"/>
    </source>
</evidence>
<comment type="subcellular location">
    <subcellularLocation>
        <location evidence="1">Cell inner membrane</location>
        <topology evidence="1">Multi-pass membrane protein</topology>
    </subcellularLocation>
    <subcellularLocation>
        <location evidence="13">Cell membrane</location>
        <topology evidence="13">Multi-pass membrane protein</topology>
    </subcellularLocation>
</comment>
<organism evidence="16 17">
    <name type="scientific">Polynucleobacter aenigmaticus</name>
    <dbReference type="NCBI Taxonomy" id="1743164"/>
    <lineage>
        <taxon>Bacteria</taxon>
        <taxon>Pseudomonadati</taxon>
        <taxon>Pseudomonadota</taxon>
        <taxon>Betaproteobacteria</taxon>
        <taxon>Burkholderiales</taxon>
        <taxon>Burkholderiaceae</taxon>
        <taxon>Polynucleobacter</taxon>
    </lineage>
</organism>
<dbReference type="Pfam" id="PF14849">
    <property type="entry name" value="YidC_periplas"/>
    <property type="match status" value="1"/>
</dbReference>
<dbReference type="Pfam" id="PF02096">
    <property type="entry name" value="60KD_IMP"/>
    <property type="match status" value="1"/>
</dbReference>
<keyword evidence="8 13" id="KW-1133">Transmembrane helix</keyword>
<evidence type="ECO:0000256" key="8">
    <source>
        <dbReference type="ARBA" id="ARBA00022989"/>
    </source>
</evidence>
<feature type="domain" description="Membrane insertase YidC N-terminal" evidence="15">
    <location>
        <begin position="94"/>
        <end position="369"/>
    </location>
</feature>
<feature type="transmembrane region" description="Helical" evidence="13">
    <location>
        <begin position="7"/>
        <end position="23"/>
    </location>
</feature>
<dbReference type="CDD" id="cd20070">
    <property type="entry name" value="5TM_YidC_Alb3"/>
    <property type="match status" value="1"/>
</dbReference>
<comment type="subunit">
    <text evidence="13">Interacts with the Sec translocase complex via SecD. Specifically interacts with transmembrane segments of nascent integral membrane proteins during membrane integration.</text>
</comment>
<evidence type="ECO:0000256" key="7">
    <source>
        <dbReference type="ARBA" id="ARBA00022927"/>
    </source>
</evidence>
<dbReference type="PANTHER" id="PTHR12428:SF65">
    <property type="entry name" value="CYTOCHROME C OXIDASE ASSEMBLY PROTEIN COX18, MITOCHONDRIAL"/>
    <property type="match status" value="1"/>
</dbReference>
<comment type="function">
    <text evidence="13">Required for the insertion and/or proper folding and/or complex formation of integral membrane proteins into the membrane. Involved in integration of membrane proteins that insert both dependently and independently of the Sec translocase complex, as well as at least some lipoproteins. Aids folding of multispanning membrane proteins.</text>
</comment>
<keyword evidence="10 13" id="KW-0143">Chaperone</keyword>
<keyword evidence="9 13" id="KW-0472">Membrane</keyword>
<dbReference type="Gene3D" id="2.70.98.90">
    <property type="match status" value="1"/>
</dbReference>
<dbReference type="NCBIfam" id="NF002352">
    <property type="entry name" value="PRK01318.1-3"/>
    <property type="match status" value="1"/>
</dbReference>
<name>A0A254Q158_9BURK</name>
<evidence type="ECO:0000256" key="11">
    <source>
        <dbReference type="ARBA" id="ARBA00033245"/>
    </source>
</evidence>
<evidence type="ECO:0000256" key="9">
    <source>
        <dbReference type="ARBA" id="ARBA00023136"/>
    </source>
</evidence>
<keyword evidence="17" id="KW-1185">Reference proteome</keyword>
<dbReference type="CDD" id="cd19961">
    <property type="entry name" value="EcYidC-like_peri"/>
    <property type="match status" value="1"/>
</dbReference>
<feature type="transmembrane region" description="Helical" evidence="13">
    <location>
        <begin position="495"/>
        <end position="517"/>
    </location>
</feature>
<dbReference type="GO" id="GO:0005886">
    <property type="term" value="C:plasma membrane"/>
    <property type="evidence" value="ECO:0007669"/>
    <property type="project" value="UniProtKB-SubCell"/>
</dbReference>
<gene>
    <name evidence="13" type="primary">yidC</name>
    <name evidence="16" type="ORF">CBI30_01815</name>
</gene>
<evidence type="ECO:0000313" key="17">
    <source>
        <dbReference type="Proteomes" id="UP000198104"/>
    </source>
</evidence>
<dbReference type="NCBIfam" id="NF002353">
    <property type="entry name" value="PRK01318.1-4"/>
    <property type="match status" value="1"/>
</dbReference>
<dbReference type="InterPro" id="IPR028053">
    <property type="entry name" value="Membr_insert_YidC_N"/>
</dbReference>
<dbReference type="RefSeq" id="WP_088526627.1">
    <property type="nucleotide sequence ID" value="NZ_NGUO01000002.1"/>
</dbReference>
<evidence type="ECO:0000256" key="10">
    <source>
        <dbReference type="ARBA" id="ARBA00023186"/>
    </source>
</evidence>
<evidence type="ECO:0000256" key="3">
    <source>
        <dbReference type="ARBA" id="ARBA00015325"/>
    </source>
</evidence>
<dbReference type="InterPro" id="IPR019998">
    <property type="entry name" value="Membr_insert_YidC"/>
</dbReference>
<feature type="transmembrane region" description="Helical" evidence="13">
    <location>
        <begin position="538"/>
        <end position="558"/>
    </location>
</feature>